<gene>
    <name evidence="3" type="ORF">OV079_03240</name>
</gene>
<feature type="region of interest" description="Disordered" evidence="1">
    <location>
        <begin position="392"/>
        <end position="499"/>
    </location>
</feature>
<dbReference type="InterPro" id="IPR011009">
    <property type="entry name" value="Kinase-like_dom_sf"/>
</dbReference>
<comment type="caution">
    <text evidence="3">The sequence shown here is derived from an EMBL/GenBank/DDBJ whole genome shotgun (WGS) entry which is preliminary data.</text>
</comment>
<dbReference type="PANTHER" id="PTHR43642:SF1">
    <property type="entry name" value="HYBRID SIGNAL TRANSDUCTION HISTIDINE KINASE G"/>
    <property type="match status" value="1"/>
</dbReference>
<dbReference type="SUPFAM" id="SSF56112">
    <property type="entry name" value="Protein kinase-like (PK-like)"/>
    <property type="match status" value="1"/>
</dbReference>
<dbReference type="InterPro" id="IPR027417">
    <property type="entry name" value="P-loop_NTPase"/>
</dbReference>
<dbReference type="Pfam" id="PF13191">
    <property type="entry name" value="AAA_16"/>
    <property type="match status" value="1"/>
</dbReference>
<dbReference type="Gene3D" id="3.40.50.300">
    <property type="entry name" value="P-loop containing nucleotide triphosphate hydrolases"/>
    <property type="match status" value="1"/>
</dbReference>
<proteinExistence type="predicted"/>
<feature type="domain" description="Protein kinase" evidence="2">
    <location>
        <begin position="16"/>
        <end position="281"/>
    </location>
</feature>
<name>A0A9X3IV72_9BACT</name>
<dbReference type="GO" id="GO:0004672">
    <property type="term" value="F:protein kinase activity"/>
    <property type="evidence" value="ECO:0007669"/>
    <property type="project" value="InterPro"/>
</dbReference>
<keyword evidence="4" id="KW-1185">Reference proteome</keyword>
<evidence type="ECO:0000313" key="4">
    <source>
        <dbReference type="Proteomes" id="UP001150924"/>
    </source>
</evidence>
<reference evidence="3" key="1">
    <citation type="submission" date="2022-11" db="EMBL/GenBank/DDBJ databases">
        <title>Minimal conservation of predation-associated metabolite biosynthetic gene clusters underscores biosynthetic potential of Myxococcota including descriptions for ten novel species: Archangium lansinium sp. nov., Myxococcus landrumus sp. nov., Nannocystis bai.</title>
        <authorList>
            <person name="Ahearne A."/>
            <person name="Stevens C."/>
            <person name="Phillips K."/>
        </authorList>
    </citation>
    <scope>NUCLEOTIDE SEQUENCE</scope>
    <source>
        <strain evidence="3">Na p29</strain>
    </source>
</reference>
<accession>A0A9X3IV72</accession>
<dbReference type="Gene3D" id="1.10.510.10">
    <property type="entry name" value="Transferase(Phosphotransferase) domain 1"/>
    <property type="match status" value="1"/>
</dbReference>
<dbReference type="RefSeq" id="WP_267766161.1">
    <property type="nucleotide sequence ID" value="NZ_JAPNKE010000002.1"/>
</dbReference>
<sequence length="499" mass="55852">MTHLSTEQRTVRVKGYHVTAKIDETAGSATYLARRDADGARVAMKVLHTEYTRMADIARFKHAYGLIKRIDSERVVKVLEVEEHGDGLVLITEYFSGDALCVTPRGELDVRAFLDAAIAMAEALADIHRRGLIHGDVRPPNIRLGEGGQVKLTGFGVDCDVTREKEEIYSPRVLSEVLPYTSPEQTGRMNRSVDYRTDMYSLGIVFYELLAGRRPFEATDPLELMHAHMAVRPVPPAELDPHIPQALCAITTKLLSKNAEDRYHSARGLVADLEECRRQWDGSGAIESFNPGQYDRRDLFEIRQKLYGREEDIRRLIEAFDDVLQGKRAIVLVSGYSGIGKSSLVQEILKPLAREKGYYISGKYDQHDRDTPYSAIVQAFDSLVRQLLRERGEDHEVAGRHPRGPREQRAGHLRRPPVPEAHARRAAAGPHARPGRGPEPLQPVLSNPWRSSPGTPIRSRCSSTTCNGWTRPASPSSRPSWRATPWSRCSFAAPIGTTK</sequence>
<dbReference type="EMBL" id="JAPNKE010000002">
    <property type="protein sequence ID" value="MCY1004600.1"/>
    <property type="molecule type" value="Genomic_DNA"/>
</dbReference>
<dbReference type="InterPro" id="IPR000719">
    <property type="entry name" value="Prot_kinase_dom"/>
</dbReference>
<dbReference type="GO" id="GO:0005524">
    <property type="term" value="F:ATP binding"/>
    <property type="evidence" value="ECO:0007669"/>
    <property type="project" value="InterPro"/>
</dbReference>
<dbReference type="Pfam" id="PF00069">
    <property type="entry name" value="Pkinase"/>
    <property type="match status" value="1"/>
</dbReference>
<protein>
    <submittedName>
        <fullName evidence="3">AAA family ATPase</fullName>
    </submittedName>
</protein>
<dbReference type="InterPro" id="IPR041664">
    <property type="entry name" value="AAA_16"/>
</dbReference>
<organism evidence="3 4">
    <name type="scientific">Nannocystis pusilla</name>
    <dbReference type="NCBI Taxonomy" id="889268"/>
    <lineage>
        <taxon>Bacteria</taxon>
        <taxon>Pseudomonadati</taxon>
        <taxon>Myxococcota</taxon>
        <taxon>Polyangia</taxon>
        <taxon>Nannocystales</taxon>
        <taxon>Nannocystaceae</taxon>
        <taxon>Nannocystis</taxon>
    </lineage>
</organism>
<dbReference type="PROSITE" id="PS50011">
    <property type="entry name" value="PROTEIN_KINASE_DOM"/>
    <property type="match status" value="1"/>
</dbReference>
<dbReference type="PANTHER" id="PTHR43642">
    <property type="entry name" value="HYBRID SIGNAL TRANSDUCTION HISTIDINE KINASE G"/>
    <property type="match status" value="1"/>
</dbReference>
<dbReference type="Proteomes" id="UP001150924">
    <property type="component" value="Unassembled WGS sequence"/>
</dbReference>
<feature type="compositionally biased region" description="Basic and acidic residues" evidence="1">
    <location>
        <begin position="392"/>
        <end position="410"/>
    </location>
</feature>
<dbReference type="SUPFAM" id="SSF52540">
    <property type="entry name" value="P-loop containing nucleoside triphosphate hydrolases"/>
    <property type="match status" value="1"/>
</dbReference>
<evidence type="ECO:0000259" key="2">
    <source>
        <dbReference type="PROSITE" id="PS50011"/>
    </source>
</evidence>
<dbReference type="Gene3D" id="3.30.200.20">
    <property type="entry name" value="Phosphorylase Kinase, domain 1"/>
    <property type="match status" value="1"/>
</dbReference>
<dbReference type="AlphaFoldDB" id="A0A9X3IV72"/>
<dbReference type="CDD" id="cd14014">
    <property type="entry name" value="STKc_PknB_like"/>
    <property type="match status" value="1"/>
</dbReference>
<evidence type="ECO:0000313" key="3">
    <source>
        <dbReference type="EMBL" id="MCY1004600.1"/>
    </source>
</evidence>
<feature type="compositionally biased region" description="Low complexity" evidence="1">
    <location>
        <begin position="469"/>
        <end position="488"/>
    </location>
</feature>
<evidence type="ECO:0000256" key="1">
    <source>
        <dbReference type="SAM" id="MobiDB-lite"/>
    </source>
</evidence>
<dbReference type="InterPro" id="IPR053159">
    <property type="entry name" value="Hybrid_Histidine_Kinase"/>
</dbReference>
<feature type="compositionally biased region" description="Polar residues" evidence="1">
    <location>
        <begin position="444"/>
        <end position="468"/>
    </location>
</feature>